<keyword evidence="3" id="KW-1003">Cell membrane</keyword>
<dbReference type="GO" id="GO:0005886">
    <property type="term" value="C:plasma membrane"/>
    <property type="evidence" value="ECO:0007669"/>
    <property type="project" value="UniProtKB-SubCell"/>
</dbReference>
<comment type="similarity">
    <text evidence="7">Belongs to the binding-protein-dependent transport system permease family.</text>
</comment>
<dbReference type="PANTHER" id="PTHR43744">
    <property type="entry name" value="ABC TRANSPORTER PERMEASE PROTEIN MG189-RELATED-RELATED"/>
    <property type="match status" value="1"/>
</dbReference>
<organism evidence="9 10">
    <name type="scientific">Cohnella herbarum</name>
    <dbReference type="NCBI Taxonomy" id="2728023"/>
    <lineage>
        <taxon>Bacteria</taxon>
        <taxon>Bacillati</taxon>
        <taxon>Bacillota</taxon>
        <taxon>Bacilli</taxon>
        <taxon>Bacillales</taxon>
        <taxon>Paenibacillaceae</taxon>
        <taxon>Cohnella</taxon>
    </lineage>
</organism>
<reference evidence="9 10" key="1">
    <citation type="submission" date="2020-04" db="EMBL/GenBank/DDBJ databases">
        <title>Genome sequencing of novel species.</title>
        <authorList>
            <person name="Heo J."/>
            <person name="Kim S.-J."/>
            <person name="Kim J.-S."/>
            <person name="Hong S.-B."/>
            <person name="Kwon S.-W."/>
        </authorList>
    </citation>
    <scope>NUCLEOTIDE SEQUENCE [LARGE SCALE GENOMIC DNA]</scope>
    <source>
        <strain evidence="9 10">MFER-1</strain>
    </source>
</reference>
<dbReference type="PROSITE" id="PS50928">
    <property type="entry name" value="ABC_TM1"/>
    <property type="match status" value="1"/>
</dbReference>
<sequence>MGNVMTNRNRFWGSHLVPLVVLIVTLAPIFLLFLNAVKPSDEFTANPFGLPSRLTLENISTAWTMGEYGEAYWNSIIVGVCTVLIVCTAGGLCAYALAKLEFRGKSLIMLLLFLVLSVPMGLFLVPLFYAWIKLNLMDTLQGLILIYSAIYLPFNIFLLRTYLIGIPKEISESAKIDGCNELQIFGKIMLPIAKPVFLTVSLLTGLWTWNEFFFANAFIQNEDLKTVATKYLVFVGNYSADWSKISAAGVISILPFIVIYFLLQRNFIEGMAEGSIKG</sequence>
<dbReference type="Pfam" id="PF00528">
    <property type="entry name" value="BPD_transp_1"/>
    <property type="match status" value="1"/>
</dbReference>
<feature type="transmembrane region" description="Helical" evidence="7">
    <location>
        <begin position="72"/>
        <end position="98"/>
    </location>
</feature>
<feature type="transmembrane region" description="Helical" evidence="7">
    <location>
        <begin position="245"/>
        <end position="263"/>
    </location>
</feature>
<proteinExistence type="inferred from homology"/>
<dbReference type="AlphaFoldDB" id="A0A7Z2ZKD8"/>
<keyword evidence="4 7" id="KW-0812">Transmembrane</keyword>
<name>A0A7Z2ZKD8_9BACL</name>
<feature type="transmembrane region" description="Helical" evidence="7">
    <location>
        <begin position="110"/>
        <end position="132"/>
    </location>
</feature>
<dbReference type="PANTHER" id="PTHR43744:SF8">
    <property type="entry name" value="SN-GLYCEROL-3-PHOSPHATE TRANSPORT SYSTEM PERMEASE PROTEIN UGPE"/>
    <property type="match status" value="1"/>
</dbReference>
<evidence type="ECO:0000259" key="8">
    <source>
        <dbReference type="PROSITE" id="PS50928"/>
    </source>
</evidence>
<protein>
    <submittedName>
        <fullName evidence="9">Carbohydrate ABC transporter permease</fullName>
    </submittedName>
</protein>
<comment type="subcellular location">
    <subcellularLocation>
        <location evidence="1 7">Cell membrane</location>
        <topology evidence="1 7">Multi-pass membrane protein</topology>
    </subcellularLocation>
</comment>
<accession>A0A7Z2ZKD8</accession>
<evidence type="ECO:0000313" key="9">
    <source>
        <dbReference type="EMBL" id="QJD82730.1"/>
    </source>
</evidence>
<dbReference type="InterPro" id="IPR000515">
    <property type="entry name" value="MetI-like"/>
</dbReference>
<evidence type="ECO:0000256" key="4">
    <source>
        <dbReference type="ARBA" id="ARBA00022692"/>
    </source>
</evidence>
<evidence type="ECO:0000256" key="1">
    <source>
        <dbReference type="ARBA" id="ARBA00004651"/>
    </source>
</evidence>
<dbReference type="Proteomes" id="UP000502248">
    <property type="component" value="Chromosome"/>
</dbReference>
<dbReference type="KEGG" id="cheb:HH215_05745"/>
<evidence type="ECO:0000256" key="7">
    <source>
        <dbReference type="RuleBase" id="RU363032"/>
    </source>
</evidence>
<evidence type="ECO:0000256" key="5">
    <source>
        <dbReference type="ARBA" id="ARBA00022989"/>
    </source>
</evidence>
<dbReference type="GO" id="GO:0055085">
    <property type="term" value="P:transmembrane transport"/>
    <property type="evidence" value="ECO:0007669"/>
    <property type="project" value="InterPro"/>
</dbReference>
<gene>
    <name evidence="9" type="ORF">HH215_05745</name>
</gene>
<feature type="transmembrane region" description="Helical" evidence="7">
    <location>
        <begin position="12"/>
        <end position="34"/>
    </location>
</feature>
<feature type="transmembrane region" description="Helical" evidence="7">
    <location>
        <begin position="184"/>
        <end position="209"/>
    </location>
</feature>
<dbReference type="CDD" id="cd06261">
    <property type="entry name" value="TM_PBP2"/>
    <property type="match status" value="1"/>
</dbReference>
<evidence type="ECO:0000256" key="2">
    <source>
        <dbReference type="ARBA" id="ARBA00022448"/>
    </source>
</evidence>
<evidence type="ECO:0000256" key="3">
    <source>
        <dbReference type="ARBA" id="ARBA00022475"/>
    </source>
</evidence>
<feature type="domain" description="ABC transmembrane type-1" evidence="8">
    <location>
        <begin position="72"/>
        <end position="263"/>
    </location>
</feature>
<dbReference type="Gene3D" id="1.10.3720.10">
    <property type="entry name" value="MetI-like"/>
    <property type="match status" value="1"/>
</dbReference>
<dbReference type="EMBL" id="CP051680">
    <property type="protein sequence ID" value="QJD82730.1"/>
    <property type="molecule type" value="Genomic_DNA"/>
</dbReference>
<keyword evidence="2 7" id="KW-0813">Transport</keyword>
<keyword evidence="6 7" id="KW-0472">Membrane</keyword>
<evidence type="ECO:0000256" key="6">
    <source>
        <dbReference type="ARBA" id="ARBA00023136"/>
    </source>
</evidence>
<evidence type="ECO:0000313" key="10">
    <source>
        <dbReference type="Proteomes" id="UP000502248"/>
    </source>
</evidence>
<dbReference type="SUPFAM" id="SSF161098">
    <property type="entry name" value="MetI-like"/>
    <property type="match status" value="1"/>
</dbReference>
<keyword evidence="10" id="KW-1185">Reference proteome</keyword>
<dbReference type="InterPro" id="IPR035906">
    <property type="entry name" value="MetI-like_sf"/>
</dbReference>
<keyword evidence="5 7" id="KW-1133">Transmembrane helix</keyword>
<feature type="transmembrane region" description="Helical" evidence="7">
    <location>
        <begin position="144"/>
        <end position="163"/>
    </location>
</feature>